<proteinExistence type="predicted"/>
<sequence length="129" mass="14691">MGAEDNRIEYSGDELRLYWRQKSWTMPVAEITRIDICVMADPIHHGDETFHIVRGASRFWLLGHNLYSGGAVVERLQTEHPEIPCCDMAVFNLSWRLRGAPILGIRFFPIPGVGEFPLKALPRMEAVQA</sequence>
<name>A0A157RL75_9BORD</name>
<organism evidence="1 2">
    <name type="scientific">Bordetella ansorpii</name>
    <dbReference type="NCBI Taxonomy" id="288768"/>
    <lineage>
        <taxon>Bacteria</taxon>
        <taxon>Pseudomonadati</taxon>
        <taxon>Pseudomonadota</taxon>
        <taxon>Betaproteobacteria</taxon>
        <taxon>Burkholderiales</taxon>
        <taxon>Alcaligenaceae</taxon>
        <taxon>Bordetella</taxon>
    </lineage>
</organism>
<accession>A0A157RL75</accession>
<gene>
    <name evidence="1" type="ORF">SAMEA1982600_05138</name>
</gene>
<dbReference type="AlphaFoldDB" id="A0A157RL75"/>
<evidence type="ECO:0000313" key="1">
    <source>
        <dbReference type="EMBL" id="SAI58727.1"/>
    </source>
</evidence>
<protein>
    <submittedName>
        <fullName evidence="1">Uncharacterized protein</fullName>
    </submittedName>
</protein>
<dbReference type="EMBL" id="FKBS01000029">
    <property type="protein sequence ID" value="SAI58727.1"/>
    <property type="molecule type" value="Genomic_DNA"/>
</dbReference>
<evidence type="ECO:0000313" key="2">
    <source>
        <dbReference type="Proteomes" id="UP000077037"/>
    </source>
</evidence>
<reference evidence="1 2" key="1">
    <citation type="submission" date="2016-03" db="EMBL/GenBank/DDBJ databases">
        <authorList>
            <consortium name="Pathogen Informatics"/>
        </authorList>
    </citation>
    <scope>NUCLEOTIDE SEQUENCE [LARGE SCALE GENOMIC DNA]</scope>
    <source>
        <strain evidence="1 2">NCTC13364</strain>
    </source>
</reference>
<dbReference type="RefSeq" id="WP_066420753.1">
    <property type="nucleotide sequence ID" value="NZ_FKBS01000029.1"/>
</dbReference>
<dbReference type="OrthoDB" id="9804020at2"/>
<dbReference type="Proteomes" id="UP000077037">
    <property type="component" value="Unassembled WGS sequence"/>
</dbReference>